<feature type="active site" description="Proton donor" evidence="8">
    <location>
        <position position="235"/>
    </location>
</feature>
<dbReference type="PANTHER" id="PTHR22726:SF1">
    <property type="entry name" value="METALLOENDOPEPTIDASE OMA1, MITOCHONDRIAL"/>
    <property type="match status" value="1"/>
</dbReference>
<dbReference type="GO" id="GO:0051603">
    <property type="term" value="P:proteolysis involved in protein catabolic process"/>
    <property type="evidence" value="ECO:0007669"/>
    <property type="project" value="TreeGrafter"/>
</dbReference>
<evidence type="ECO:0000313" key="11">
    <source>
        <dbReference type="EMBL" id="VFJ91639.1"/>
    </source>
</evidence>
<evidence type="ECO:0000256" key="4">
    <source>
        <dbReference type="ARBA" id="ARBA00022764"/>
    </source>
</evidence>
<feature type="active site" evidence="8">
    <location>
        <position position="167"/>
    </location>
</feature>
<dbReference type="Pfam" id="PF14559">
    <property type="entry name" value="TPR_19"/>
    <property type="match status" value="1"/>
</dbReference>
<feature type="binding site" evidence="8">
    <location>
        <position position="170"/>
    </location>
    <ligand>
        <name>Zn(2+)</name>
        <dbReference type="ChEBI" id="CHEBI:29105"/>
        <note>catalytic</note>
    </ligand>
</feature>
<keyword evidence="6 8" id="KW-0862">Zinc</keyword>
<comment type="similarity">
    <text evidence="8">Belongs to the peptidase M48 family. BepA subfamily.</text>
</comment>
<reference evidence="11" key="1">
    <citation type="submission" date="2019-02" db="EMBL/GenBank/DDBJ databases">
        <authorList>
            <person name="Gruber-Vodicka R. H."/>
            <person name="Seah K. B. B."/>
        </authorList>
    </citation>
    <scope>NUCLEOTIDE SEQUENCE</scope>
    <source>
        <strain evidence="12">BECK_SA2B12</strain>
        <strain evidence="10">BECK_SA2B15</strain>
        <strain evidence="11">BECK_SA2B20</strain>
    </source>
</reference>
<evidence type="ECO:0000256" key="5">
    <source>
        <dbReference type="ARBA" id="ARBA00022801"/>
    </source>
</evidence>
<comment type="function">
    <text evidence="8">Functions as both a chaperone and a metalloprotease. Maintains the integrity of the outer membrane by promoting either the assembly or the elimination of outer membrane proteins, depending on their folding state.</text>
</comment>
<dbReference type="GO" id="GO:0042597">
    <property type="term" value="C:periplasmic space"/>
    <property type="evidence" value="ECO:0007669"/>
    <property type="project" value="UniProtKB-SubCell"/>
</dbReference>
<dbReference type="HAMAP" id="MF_00997">
    <property type="entry name" value="Protease_BepA"/>
    <property type="match status" value="1"/>
</dbReference>
<evidence type="ECO:0000313" key="10">
    <source>
        <dbReference type="EMBL" id="VFJ90437.1"/>
    </source>
</evidence>
<evidence type="ECO:0000256" key="7">
    <source>
        <dbReference type="ARBA" id="ARBA00023049"/>
    </source>
</evidence>
<feature type="domain" description="Peptidase M48" evidence="9">
    <location>
        <begin position="120"/>
        <end position="288"/>
    </location>
</feature>
<keyword evidence="2 8" id="KW-0479">Metal-binding</keyword>
<dbReference type="AlphaFoldDB" id="A0A450UGI8"/>
<gene>
    <name evidence="10" type="ORF">BECKH772A_GA0070896_1002120</name>
    <name evidence="11" type="ORF">BECKH772B_GA0070898_1001920</name>
    <name evidence="12" type="ORF">BECKH772C_GA0070978_1001920</name>
</gene>
<keyword evidence="3 8" id="KW-0732">Signal</keyword>
<proteinExistence type="inferred from homology"/>
<accession>A0A450UGI8</accession>
<dbReference type="SUPFAM" id="SSF48452">
    <property type="entry name" value="TPR-like"/>
    <property type="match status" value="1"/>
</dbReference>
<dbReference type="EMBL" id="CAADFG010000021">
    <property type="protein sequence ID" value="VFJ90437.1"/>
    <property type="molecule type" value="Genomic_DNA"/>
</dbReference>
<evidence type="ECO:0000256" key="8">
    <source>
        <dbReference type="HAMAP-Rule" id="MF_00997"/>
    </source>
</evidence>
<feature type="binding site" evidence="8">
    <location>
        <position position="166"/>
    </location>
    <ligand>
        <name>Zn(2+)</name>
        <dbReference type="ChEBI" id="CHEBI:29105"/>
        <note>catalytic</note>
    </ligand>
</feature>
<comment type="cofactor">
    <cofactor evidence="8">
        <name>Zn(2+)</name>
        <dbReference type="ChEBI" id="CHEBI:29105"/>
    </cofactor>
    <text evidence="8">Binds 1 zinc ion per subunit.</text>
</comment>
<dbReference type="EMBL" id="CAADFI010000019">
    <property type="protein sequence ID" value="VFJ91639.1"/>
    <property type="molecule type" value="Genomic_DNA"/>
</dbReference>
<sequence length="512" mass="56750">MMRLKNKSSESSPGRRGRPRKRRFGAIWIALLLMSSPCRAWDYSLGQGTMDIMLPDMGDPSGTVLSSADEARLGEAFMREVRARITVVDEPQISAYLHTLGYRLASSGGGNTKGGTPDASRTRFTFFVVKDPAINAFAVPGGFIGVNTGLILTTESESELAAVLAHEIAHIDQHHVARAIQLADKMHPLAMAGMLAAILVGTQSSQAGQAAMTAVAAGTAQKQIDFTRAHEEEADRLGIGTLVAAGFDPRAMPSFFERLQTAHRYYSEPPEFLSTHPVTVSRIADSRNRAEQYPYRQYSDSLTYHLVRAHLTVMMEKDPRKSVEYFDDALRSGKYRNRTGARYGLTLASMAAGDWKRAKTGIRRLLKEEPDNLVFQARLADIELAAGRTRAAIRLYADAIELYPGNKLLTLGYARALLEGNRPEKVVALLDRREGALSRDSALQKLLANAFSRLGRAVEANAALAEHYYLEGDLDSAIRQLRIALNMPDEDYYRSSRIQARLEQFEEEQRLR</sequence>
<dbReference type="Pfam" id="PF01435">
    <property type="entry name" value="Peptidase_M48"/>
    <property type="match status" value="1"/>
</dbReference>
<dbReference type="SMART" id="SM00028">
    <property type="entry name" value="TPR"/>
    <property type="match status" value="3"/>
</dbReference>
<evidence type="ECO:0000259" key="9">
    <source>
        <dbReference type="Pfam" id="PF01435"/>
    </source>
</evidence>
<dbReference type="InterPro" id="IPR019734">
    <property type="entry name" value="TPR_rpt"/>
</dbReference>
<dbReference type="InterPro" id="IPR011990">
    <property type="entry name" value="TPR-like_helical_dom_sf"/>
</dbReference>
<name>A0A450UGI8_9GAMM</name>
<dbReference type="GO" id="GO:0016020">
    <property type="term" value="C:membrane"/>
    <property type="evidence" value="ECO:0007669"/>
    <property type="project" value="InterPro"/>
</dbReference>
<feature type="binding site" evidence="8">
    <location>
        <position position="231"/>
    </location>
    <ligand>
        <name>Zn(2+)</name>
        <dbReference type="ChEBI" id="CHEBI:29105"/>
        <note>catalytic</note>
    </ligand>
</feature>
<dbReference type="GO" id="GO:0004222">
    <property type="term" value="F:metalloendopeptidase activity"/>
    <property type="evidence" value="ECO:0007669"/>
    <property type="project" value="InterPro"/>
</dbReference>
<dbReference type="Gene3D" id="3.30.2010.10">
    <property type="entry name" value="Metalloproteases ('zincins'), catalytic domain"/>
    <property type="match status" value="1"/>
</dbReference>
<evidence type="ECO:0000256" key="1">
    <source>
        <dbReference type="ARBA" id="ARBA00022670"/>
    </source>
</evidence>
<organism evidence="11">
    <name type="scientific">Candidatus Kentrum eta</name>
    <dbReference type="NCBI Taxonomy" id="2126337"/>
    <lineage>
        <taxon>Bacteria</taxon>
        <taxon>Pseudomonadati</taxon>
        <taxon>Pseudomonadota</taxon>
        <taxon>Gammaproteobacteria</taxon>
        <taxon>Candidatus Kentrum</taxon>
    </lineage>
</organism>
<keyword evidence="5 8" id="KW-0378">Hydrolase</keyword>
<evidence type="ECO:0000256" key="3">
    <source>
        <dbReference type="ARBA" id="ARBA00022729"/>
    </source>
</evidence>
<keyword evidence="1 8" id="KW-0645">Protease</keyword>
<dbReference type="Gene3D" id="1.25.40.10">
    <property type="entry name" value="Tetratricopeptide repeat domain"/>
    <property type="match status" value="1"/>
</dbReference>
<dbReference type="GO" id="GO:0008270">
    <property type="term" value="F:zinc ion binding"/>
    <property type="evidence" value="ECO:0007669"/>
    <property type="project" value="UniProtKB-UniRule"/>
</dbReference>
<dbReference type="PANTHER" id="PTHR22726">
    <property type="entry name" value="METALLOENDOPEPTIDASE OMA1"/>
    <property type="match status" value="1"/>
</dbReference>
<dbReference type="InterPro" id="IPR030873">
    <property type="entry name" value="Protease_BepA"/>
</dbReference>
<comment type="subcellular location">
    <subcellularLocation>
        <location evidence="8">Periplasm</location>
    </subcellularLocation>
</comment>
<dbReference type="EC" id="3.4.-.-" evidence="8"/>
<evidence type="ECO:0000256" key="6">
    <source>
        <dbReference type="ARBA" id="ARBA00022833"/>
    </source>
</evidence>
<keyword evidence="7 8" id="KW-0482">Metalloprotease</keyword>
<evidence type="ECO:0000256" key="2">
    <source>
        <dbReference type="ARBA" id="ARBA00022723"/>
    </source>
</evidence>
<dbReference type="InterPro" id="IPR001915">
    <property type="entry name" value="Peptidase_M48"/>
</dbReference>
<evidence type="ECO:0000313" key="12">
    <source>
        <dbReference type="EMBL" id="VFJ98212.1"/>
    </source>
</evidence>
<dbReference type="InterPro" id="IPR051156">
    <property type="entry name" value="Mito/Outer_Membr_Metalloprot"/>
</dbReference>
<dbReference type="EMBL" id="CAADFJ010000019">
    <property type="protein sequence ID" value="VFJ98212.1"/>
    <property type="molecule type" value="Genomic_DNA"/>
</dbReference>
<protein>
    <recommendedName>
        <fullName evidence="8">Putative beta-barrel assembly-enhancing protease</fullName>
        <ecNumber evidence="8">3.4.-.-</ecNumber>
    </recommendedName>
</protein>
<keyword evidence="4 8" id="KW-0574">Periplasm</keyword>